<dbReference type="SUPFAM" id="SSF53335">
    <property type="entry name" value="S-adenosyl-L-methionine-dependent methyltransferases"/>
    <property type="match status" value="1"/>
</dbReference>
<dbReference type="AlphaFoldDB" id="A0A8T9MZC5"/>
<reference evidence="5" key="1">
    <citation type="journal article" date="2022" name="Res Sq">
        <title>Evolution of multicellular longitudinally dividing oral cavity symbionts (Neisseriaceae).</title>
        <authorList>
            <person name="Nyongesa S."/>
            <person name="Weber P."/>
            <person name="Bernet E."/>
            <person name="Pullido F."/>
            <person name="Nieckarz M."/>
            <person name="Delaby M."/>
            <person name="Nieves C."/>
            <person name="Viehboeck T."/>
            <person name="Krause N."/>
            <person name="Rivera-Millot A."/>
            <person name="Nakamura A."/>
            <person name="Vischer N."/>
            <person name="VanNieuwenhze M."/>
            <person name="Brun Y."/>
            <person name="Cava F."/>
            <person name="Bulgheresi S."/>
            <person name="Veyrier F."/>
        </authorList>
    </citation>
    <scope>NUCLEOTIDE SEQUENCE</scope>
    <source>
        <strain evidence="5">17694</strain>
    </source>
</reference>
<dbReference type="GO" id="GO:0036009">
    <property type="term" value="F:protein-glutamine N-methyltransferase activity"/>
    <property type="evidence" value="ECO:0007669"/>
    <property type="project" value="TreeGrafter"/>
</dbReference>
<organism evidence="5 6">
    <name type="scientific">Conchiformibius kuhniae</name>
    <dbReference type="NCBI Taxonomy" id="211502"/>
    <lineage>
        <taxon>Bacteria</taxon>
        <taxon>Pseudomonadati</taxon>
        <taxon>Pseudomonadota</taxon>
        <taxon>Betaproteobacteria</taxon>
        <taxon>Neisseriales</taxon>
        <taxon>Neisseriaceae</taxon>
        <taxon>Conchiformibius</taxon>
    </lineage>
</organism>
<name>A0A8T9MZC5_9NEIS</name>
<keyword evidence="6" id="KW-1185">Reference proteome</keyword>
<accession>A0A8T9MZC5</accession>
<evidence type="ECO:0000313" key="5">
    <source>
        <dbReference type="EMBL" id="UOP05143.1"/>
    </source>
</evidence>
<evidence type="ECO:0000256" key="2">
    <source>
        <dbReference type="ARBA" id="ARBA00022691"/>
    </source>
</evidence>
<dbReference type="PANTHER" id="PTHR18895:SF74">
    <property type="entry name" value="MTRF1L RELEASE FACTOR GLUTAMINE METHYLTRANSFERASE"/>
    <property type="match status" value="1"/>
</dbReference>
<dbReference type="PROSITE" id="PS00092">
    <property type="entry name" value="N6_MTASE"/>
    <property type="match status" value="1"/>
</dbReference>
<feature type="region of interest" description="Disordered" evidence="3">
    <location>
        <begin position="67"/>
        <end position="89"/>
    </location>
</feature>
<keyword evidence="2" id="KW-0949">S-adenosyl-L-methionine</keyword>
<proteinExistence type="predicted"/>
<dbReference type="InterPro" id="IPR029063">
    <property type="entry name" value="SAM-dependent_MTases_sf"/>
</dbReference>
<keyword evidence="1 5" id="KW-0489">Methyltransferase</keyword>
<dbReference type="Gene3D" id="3.40.50.150">
    <property type="entry name" value="Vaccinia Virus protein VP39"/>
    <property type="match status" value="1"/>
</dbReference>
<reference evidence="5" key="2">
    <citation type="submission" date="2024-09" db="EMBL/GenBank/DDBJ databases">
        <authorList>
            <person name="Veyrier F.J."/>
        </authorList>
    </citation>
    <scope>NUCLEOTIDE SEQUENCE</scope>
    <source>
        <strain evidence="5">17694</strain>
    </source>
</reference>
<dbReference type="InterPro" id="IPR002052">
    <property type="entry name" value="DNA_methylase_N6_adenine_CS"/>
</dbReference>
<dbReference type="GO" id="GO:0032259">
    <property type="term" value="P:methylation"/>
    <property type="evidence" value="ECO:0007669"/>
    <property type="project" value="UniProtKB-KW"/>
</dbReference>
<evidence type="ECO:0000313" key="6">
    <source>
        <dbReference type="Proteomes" id="UP000831534"/>
    </source>
</evidence>
<keyword evidence="1 5" id="KW-0808">Transferase</keyword>
<dbReference type="RefSeq" id="WP_051255503.1">
    <property type="nucleotide sequence ID" value="NZ_CP091521.1"/>
</dbReference>
<dbReference type="PANTHER" id="PTHR18895">
    <property type="entry name" value="HEMK METHYLTRANSFERASE"/>
    <property type="match status" value="1"/>
</dbReference>
<dbReference type="CDD" id="cd02440">
    <property type="entry name" value="AdoMet_MTases"/>
    <property type="match status" value="1"/>
</dbReference>
<evidence type="ECO:0000259" key="4">
    <source>
        <dbReference type="Pfam" id="PF05175"/>
    </source>
</evidence>
<sequence length="371" mass="40310">MPLHTITLADGRSLAYRSENRHRPPQRAVPARQISAAQVFRHACNGTATLWTGDFHQGKQLLAALKKHARKPAAPAPDPQTAFHKHRLAQSQHSRTANMLLVIIGAGFTLDLPRAPDVSAALADVYGTPNREPFLLPLKQLLGFIGAHQWHLKGVDVPALDGRIHVPFGVFSPVRGEYVGLLRDAPLPPVCETAFDIGTGSGVLAVLLAQRGFRRVVATDCDARAAACARANVRRFGLHAKIDVLQQNLFPAGTADLIVCNPPWLPAKPTSAIESALYDPDHAMLRAFLRDAPACLNPQGQIWLVLSDLAEHLSLRPADALPQWFAQAGLRLLAADHVRPIHGKAADPSDPLAFARQRERTFLYRLAAAQG</sequence>
<dbReference type="EMBL" id="CP091521">
    <property type="protein sequence ID" value="UOP05143.1"/>
    <property type="molecule type" value="Genomic_DNA"/>
</dbReference>
<dbReference type="GO" id="GO:0003676">
    <property type="term" value="F:nucleic acid binding"/>
    <property type="evidence" value="ECO:0007669"/>
    <property type="project" value="InterPro"/>
</dbReference>
<dbReference type="Pfam" id="PF05175">
    <property type="entry name" value="MTS"/>
    <property type="match status" value="1"/>
</dbReference>
<dbReference type="InterPro" id="IPR007848">
    <property type="entry name" value="Small_mtfrase_dom"/>
</dbReference>
<dbReference type="Proteomes" id="UP000831534">
    <property type="component" value="Chromosome"/>
</dbReference>
<gene>
    <name evidence="5" type="ORF">LVJ77_02440</name>
</gene>
<evidence type="ECO:0000256" key="3">
    <source>
        <dbReference type="SAM" id="MobiDB-lite"/>
    </source>
</evidence>
<dbReference type="KEGG" id="ckh:LVJ77_02440"/>
<dbReference type="InterPro" id="IPR050320">
    <property type="entry name" value="N5-glutamine_MTase"/>
</dbReference>
<evidence type="ECO:0000256" key="1">
    <source>
        <dbReference type="ARBA" id="ARBA00022603"/>
    </source>
</evidence>
<feature type="domain" description="Methyltransferase small" evidence="4">
    <location>
        <begin position="193"/>
        <end position="308"/>
    </location>
</feature>
<protein>
    <submittedName>
        <fullName evidence="5">Methyltransferase</fullName>
    </submittedName>
</protein>